<dbReference type="EMBL" id="JBFMKM010000005">
    <property type="protein sequence ID" value="KAL1305810.1"/>
    <property type="molecule type" value="Genomic_DNA"/>
</dbReference>
<keyword evidence="2" id="KW-1185">Reference proteome</keyword>
<comment type="caution">
    <text evidence="1">The sequence shown here is derived from an EMBL/GenBank/DDBJ whole genome shotgun (WGS) entry which is preliminary data.</text>
</comment>
<dbReference type="GeneID" id="95977672"/>
<proteinExistence type="predicted"/>
<dbReference type="Proteomes" id="UP001562354">
    <property type="component" value="Unassembled WGS sequence"/>
</dbReference>
<sequence>MLLQLPAELRTEIYSLLFAPWNNRREISEDDATYNYREALALFRVNRQIYLESRKVFQRLNSFVLIETPWTDAKHHVAVDGHVYLLCAGAQADNFKDHTMHVTIQAPQHHLRPAMDRFVIVLDDLDKFCTSWYYSHLSMPGLNQHLSLHLYLRDPYAAVAPAETGNEEKLISPALQRRLLAPFGKIKGLLSLTVDGDPKPLASVEADMRAVMAIPLDSPESCLLKSTKLKDEGNVALQTGHYTEALELYRQAWHAIHIIVSGKQRHVHGDNYFDRELTDPNSPFVGRSGSTERTLLRIRLVANSVLAYLKLNDLDMAVHTGMRTIRILRFSIGVDENEGANDPAQEAFTSFFAAAEMGKIYYRTALAYKGLDDKYEARRLLKVAVLYLPNDQNVHREIRECALRIM</sequence>
<dbReference type="Gene3D" id="1.25.40.10">
    <property type="entry name" value="Tetratricopeptide repeat domain"/>
    <property type="match status" value="1"/>
</dbReference>
<name>A0ABR3PIC1_9PEZI</name>
<organism evidence="1 2">
    <name type="scientific">Neodothiora populina</name>
    <dbReference type="NCBI Taxonomy" id="2781224"/>
    <lineage>
        <taxon>Eukaryota</taxon>
        <taxon>Fungi</taxon>
        <taxon>Dikarya</taxon>
        <taxon>Ascomycota</taxon>
        <taxon>Pezizomycotina</taxon>
        <taxon>Dothideomycetes</taxon>
        <taxon>Dothideomycetidae</taxon>
        <taxon>Dothideales</taxon>
        <taxon>Dothioraceae</taxon>
        <taxon>Neodothiora</taxon>
    </lineage>
</organism>
<evidence type="ECO:0000313" key="1">
    <source>
        <dbReference type="EMBL" id="KAL1305810.1"/>
    </source>
</evidence>
<reference evidence="1 2" key="1">
    <citation type="submission" date="2024-07" db="EMBL/GenBank/DDBJ databases">
        <title>Draft sequence of the Neodothiora populina.</title>
        <authorList>
            <person name="Drown D.D."/>
            <person name="Schuette U.S."/>
            <person name="Buechlein A.B."/>
            <person name="Rusch D.R."/>
            <person name="Winton L.W."/>
            <person name="Adams G.A."/>
        </authorList>
    </citation>
    <scope>NUCLEOTIDE SEQUENCE [LARGE SCALE GENOMIC DNA]</scope>
    <source>
        <strain evidence="1 2">CPC 39397</strain>
    </source>
</reference>
<dbReference type="InterPro" id="IPR011990">
    <property type="entry name" value="TPR-like_helical_dom_sf"/>
</dbReference>
<accession>A0ABR3PIC1</accession>
<dbReference type="RefSeq" id="XP_069202083.1">
    <property type="nucleotide sequence ID" value="XM_069343529.1"/>
</dbReference>
<protein>
    <submittedName>
        <fullName evidence="1">Uncharacterized protein</fullName>
    </submittedName>
</protein>
<gene>
    <name evidence="1" type="ORF">AAFC00_003972</name>
</gene>
<evidence type="ECO:0000313" key="2">
    <source>
        <dbReference type="Proteomes" id="UP001562354"/>
    </source>
</evidence>
<dbReference type="SUPFAM" id="SSF48452">
    <property type="entry name" value="TPR-like"/>
    <property type="match status" value="1"/>
</dbReference>